<name>A0A330GA79_ENTCL</name>
<evidence type="ECO:0000259" key="1">
    <source>
        <dbReference type="PROSITE" id="PS50263"/>
    </source>
</evidence>
<organism evidence="2 3">
    <name type="scientific">Enterobacter cloacae</name>
    <dbReference type="NCBI Taxonomy" id="550"/>
    <lineage>
        <taxon>Bacteria</taxon>
        <taxon>Pseudomonadati</taxon>
        <taxon>Pseudomonadota</taxon>
        <taxon>Gammaproteobacteria</taxon>
        <taxon>Enterobacterales</taxon>
        <taxon>Enterobacteriaceae</taxon>
        <taxon>Enterobacter</taxon>
        <taxon>Enterobacter cloacae complex</taxon>
    </lineage>
</organism>
<accession>A0A330GA79</accession>
<sequence length="216" mass="23530">MSHWNIAAAQYGRQHQSVDDHVTDHLRFIAEAARQRCDLLVFPELSLTGSGSTTLPPPPGDAQLEPLIEAAHFHRITVIAGLPLERNGLRLKGLALFTPARRRILRYPQGSGASLVPGEKQLSILDAHADSPNLDPRATLVTSCQSVEDHRWRQSISTLQRFAHKYAIAVLMANACGGSALWDERGQLIVRADKGELLLTGTLGGEGWQGDIIPLG</sequence>
<reference evidence="2 3" key="1">
    <citation type="submission" date="2018-06" db="EMBL/GenBank/DDBJ databases">
        <title>ACT-28, a chromosomally-encoded AmpC with carbapenemase activity from Enterobacter kobei.</title>
        <authorList>
            <person name="Jousset A.B."/>
            <person name="Oueslati S."/>
            <person name="Bernabeu S."/>
            <person name="Takissian J."/>
            <person name="Creton E."/>
            <person name="Vogel A."/>
            <person name="Cotellon G."/>
            <person name="Bonnin R.A."/>
            <person name="Dortet L."/>
            <person name="Naas T."/>
        </authorList>
    </citation>
    <scope>NUCLEOTIDE SEQUENCE [LARGE SCALE GENOMIC DNA]</scope>
    <source>
        <strain evidence="2 3">99B3</strain>
    </source>
</reference>
<comment type="caution">
    <text evidence="2">The sequence shown here is derived from an EMBL/GenBank/DDBJ whole genome shotgun (WGS) entry which is preliminary data.</text>
</comment>
<gene>
    <name evidence="2" type="ORF">DP202_11345</name>
</gene>
<dbReference type="Proteomes" id="UP000251576">
    <property type="component" value="Unassembled WGS sequence"/>
</dbReference>
<evidence type="ECO:0000313" key="3">
    <source>
        <dbReference type="Proteomes" id="UP000251576"/>
    </source>
</evidence>
<dbReference type="AlphaFoldDB" id="A0A330GA79"/>
<dbReference type="Pfam" id="PF00795">
    <property type="entry name" value="CN_hydrolase"/>
    <property type="match status" value="1"/>
</dbReference>
<keyword evidence="2" id="KW-0378">Hydrolase</keyword>
<dbReference type="InterPro" id="IPR003010">
    <property type="entry name" value="C-N_Hydrolase"/>
</dbReference>
<feature type="domain" description="CN hydrolase" evidence="1">
    <location>
        <begin position="4"/>
        <end position="205"/>
    </location>
</feature>
<proteinExistence type="predicted"/>
<dbReference type="RefSeq" id="WP_112780815.1">
    <property type="nucleotide sequence ID" value="NZ_CABMNQ010000016.1"/>
</dbReference>
<dbReference type="SUPFAM" id="SSF56317">
    <property type="entry name" value="Carbon-nitrogen hydrolase"/>
    <property type="match status" value="1"/>
</dbReference>
<dbReference type="GO" id="GO:0016787">
    <property type="term" value="F:hydrolase activity"/>
    <property type="evidence" value="ECO:0007669"/>
    <property type="project" value="UniProtKB-KW"/>
</dbReference>
<dbReference type="PROSITE" id="PS50263">
    <property type="entry name" value="CN_HYDROLASE"/>
    <property type="match status" value="1"/>
</dbReference>
<dbReference type="EMBL" id="QMDH01000016">
    <property type="protein sequence ID" value="RAZ67461.1"/>
    <property type="molecule type" value="Genomic_DNA"/>
</dbReference>
<protein>
    <submittedName>
        <fullName evidence="2">Carbon-nitrogen hydrolase family protein</fullName>
    </submittedName>
</protein>
<evidence type="ECO:0000313" key="2">
    <source>
        <dbReference type="EMBL" id="RAZ67461.1"/>
    </source>
</evidence>
<dbReference type="Gene3D" id="3.60.110.10">
    <property type="entry name" value="Carbon-nitrogen hydrolase"/>
    <property type="match status" value="1"/>
</dbReference>
<dbReference type="InterPro" id="IPR036526">
    <property type="entry name" value="C-N_Hydrolase_sf"/>
</dbReference>